<gene>
    <name evidence="1" type="ORF">MSG28_012405</name>
</gene>
<keyword evidence="2" id="KW-1185">Reference proteome</keyword>
<sequence>MDAWILDEEGLVDADVIIIDAKDISLRMLTKMNISVTRKMAKYQEGVLAKQQPMESS</sequence>
<protein>
    <submittedName>
        <fullName evidence="1">Uncharacterized protein</fullName>
    </submittedName>
</protein>
<comment type="caution">
    <text evidence="1">The sequence shown here is derived from an EMBL/GenBank/DDBJ whole genome shotgun (WGS) entry which is preliminary data.</text>
</comment>
<dbReference type="EMBL" id="CM046121">
    <property type="protein sequence ID" value="KAI8434333.1"/>
    <property type="molecule type" value="Genomic_DNA"/>
</dbReference>
<proteinExistence type="predicted"/>
<organism evidence="1 2">
    <name type="scientific">Choristoneura fumiferana</name>
    <name type="common">Spruce budworm moth</name>
    <name type="synonym">Archips fumiferana</name>
    <dbReference type="NCBI Taxonomy" id="7141"/>
    <lineage>
        <taxon>Eukaryota</taxon>
        <taxon>Metazoa</taxon>
        <taxon>Ecdysozoa</taxon>
        <taxon>Arthropoda</taxon>
        <taxon>Hexapoda</taxon>
        <taxon>Insecta</taxon>
        <taxon>Pterygota</taxon>
        <taxon>Neoptera</taxon>
        <taxon>Endopterygota</taxon>
        <taxon>Lepidoptera</taxon>
        <taxon>Glossata</taxon>
        <taxon>Ditrysia</taxon>
        <taxon>Tortricoidea</taxon>
        <taxon>Tortricidae</taxon>
        <taxon>Tortricinae</taxon>
        <taxon>Choristoneura</taxon>
    </lineage>
</organism>
<reference evidence="1 2" key="1">
    <citation type="journal article" date="2022" name="Genome Biol. Evol.">
        <title>The Spruce Budworm Genome: Reconstructing the Evolutionary History of Antifreeze Proteins.</title>
        <authorList>
            <person name="Beliveau C."/>
            <person name="Gagne P."/>
            <person name="Picq S."/>
            <person name="Vernygora O."/>
            <person name="Keeling C.I."/>
            <person name="Pinkney K."/>
            <person name="Doucet D."/>
            <person name="Wen F."/>
            <person name="Johnston J.S."/>
            <person name="Maaroufi H."/>
            <person name="Boyle B."/>
            <person name="Laroche J."/>
            <person name="Dewar K."/>
            <person name="Juretic N."/>
            <person name="Blackburn G."/>
            <person name="Nisole A."/>
            <person name="Brunet B."/>
            <person name="Brandao M."/>
            <person name="Lumley L."/>
            <person name="Duan J."/>
            <person name="Quan G."/>
            <person name="Lucarotti C.J."/>
            <person name="Roe A.D."/>
            <person name="Sperling F.A.H."/>
            <person name="Levesque R.C."/>
            <person name="Cusson M."/>
        </authorList>
    </citation>
    <scope>NUCLEOTIDE SEQUENCE [LARGE SCALE GENOMIC DNA]</scope>
    <source>
        <strain evidence="1">Glfc:IPQL:Cfum</strain>
    </source>
</reference>
<name>A0ACC0KDD8_CHOFU</name>
<evidence type="ECO:0000313" key="1">
    <source>
        <dbReference type="EMBL" id="KAI8434333.1"/>
    </source>
</evidence>
<dbReference type="Proteomes" id="UP001064048">
    <property type="component" value="Chromosome 21"/>
</dbReference>
<evidence type="ECO:0000313" key="2">
    <source>
        <dbReference type="Proteomes" id="UP001064048"/>
    </source>
</evidence>
<accession>A0ACC0KDD8</accession>